<feature type="region of interest" description="Disordered" evidence="1">
    <location>
        <begin position="212"/>
        <end position="242"/>
    </location>
</feature>
<sequence>MKTSLAACMRRLSVLVLVISLGWALPACSSRAGRTARAAPAQAAGDTTTAAPVPRLGVKPPPMVPAPDGSARVLITETAVKLQRVLRGAEEELVSLIPDETAWGALWSPKGTRVCILTEYKRGSGIQVFTPTTQPAAEIELDLQLLEHWQTERYSKEYRSGRFYYITPVRWIDEDHLEIEFSGNLIPREGDGDPETWSGFRGRARVALDAQKGRVEGAPDWLPLEGERDHASPTTPRGLAQP</sequence>
<protein>
    <submittedName>
        <fullName evidence="2">Uncharacterized protein</fullName>
    </submittedName>
</protein>
<dbReference type="EMBL" id="JACHIG010000001">
    <property type="protein sequence ID" value="MBB5031455.1"/>
    <property type="molecule type" value="Genomic_DNA"/>
</dbReference>
<dbReference type="Proteomes" id="UP000590740">
    <property type="component" value="Unassembled WGS sequence"/>
</dbReference>
<gene>
    <name evidence="2" type="ORF">HNQ65_001009</name>
</gene>
<evidence type="ECO:0000313" key="2">
    <source>
        <dbReference type="EMBL" id="MBB5031455.1"/>
    </source>
</evidence>
<feature type="compositionally biased region" description="Low complexity" evidence="1">
    <location>
        <begin position="39"/>
        <end position="52"/>
    </location>
</feature>
<name>A0A7W7Y8Z4_9BACT</name>
<evidence type="ECO:0000313" key="3">
    <source>
        <dbReference type="Proteomes" id="UP000590740"/>
    </source>
</evidence>
<organism evidence="2 3">
    <name type="scientific">Prosthecobacter vanneervenii</name>
    <dbReference type="NCBI Taxonomy" id="48466"/>
    <lineage>
        <taxon>Bacteria</taxon>
        <taxon>Pseudomonadati</taxon>
        <taxon>Verrucomicrobiota</taxon>
        <taxon>Verrucomicrobiia</taxon>
        <taxon>Verrucomicrobiales</taxon>
        <taxon>Verrucomicrobiaceae</taxon>
        <taxon>Prosthecobacter</taxon>
    </lineage>
</organism>
<proteinExistence type="predicted"/>
<accession>A0A7W7Y8Z4</accession>
<feature type="region of interest" description="Disordered" evidence="1">
    <location>
        <begin position="39"/>
        <end position="59"/>
    </location>
</feature>
<evidence type="ECO:0000256" key="1">
    <source>
        <dbReference type="SAM" id="MobiDB-lite"/>
    </source>
</evidence>
<reference evidence="2 3" key="1">
    <citation type="submission" date="2020-08" db="EMBL/GenBank/DDBJ databases">
        <title>Genomic Encyclopedia of Type Strains, Phase IV (KMG-IV): sequencing the most valuable type-strain genomes for metagenomic binning, comparative biology and taxonomic classification.</title>
        <authorList>
            <person name="Goeker M."/>
        </authorList>
    </citation>
    <scope>NUCLEOTIDE SEQUENCE [LARGE SCALE GENOMIC DNA]</scope>
    <source>
        <strain evidence="2 3">DSM 12252</strain>
    </source>
</reference>
<comment type="caution">
    <text evidence="2">The sequence shown here is derived from an EMBL/GenBank/DDBJ whole genome shotgun (WGS) entry which is preliminary data.</text>
</comment>
<keyword evidence="3" id="KW-1185">Reference proteome</keyword>
<dbReference type="RefSeq" id="WP_184338377.1">
    <property type="nucleotide sequence ID" value="NZ_JACHIG010000001.1"/>
</dbReference>
<dbReference type="AlphaFoldDB" id="A0A7W7Y8Z4"/>